<evidence type="ECO:0000313" key="3">
    <source>
        <dbReference type="Proteomes" id="UP000058305"/>
    </source>
</evidence>
<evidence type="ECO:0000313" key="2">
    <source>
        <dbReference type="EMBL" id="AMB58177.1"/>
    </source>
</evidence>
<keyword evidence="3" id="KW-1185">Reference proteome</keyword>
<dbReference type="PROSITE" id="PS51186">
    <property type="entry name" value="GNAT"/>
    <property type="match status" value="1"/>
</dbReference>
<dbReference type="OrthoDB" id="4119890at2"/>
<dbReference type="RefSeq" id="WP_067226872.1">
    <property type="nucleotide sequence ID" value="NZ_CP014145.1"/>
</dbReference>
<feature type="domain" description="N-acetyltransferase" evidence="1">
    <location>
        <begin position="29"/>
        <end position="181"/>
    </location>
</feature>
<organism evidence="2 3">
    <name type="scientific">Microterricola viridarii</name>
    <dbReference type="NCBI Taxonomy" id="412690"/>
    <lineage>
        <taxon>Bacteria</taxon>
        <taxon>Bacillati</taxon>
        <taxon>Actinomycetota</taxon>
        <taxon>Actinomycetes</taxon>
        <taxon>Micrococcales</taxon>
        <taxon>Microbacteriaceae</taxon>
        <taxon>Microterricola</taxon>
    </lineage>
</organism>
<evidence type="ECO:0000259" key="1">
    <source>
        <dbReference type="PROSITE" id="PS51186"/>
    </source>
</evidence>
<dbReference type="Proteomes" id="UP000058305">
    <property type="component" value="Chromosome"/>
</dbReference>
<reference evidence="2 3" key="1">
    <citation type="journal article" date="2016" name="J. Biotechnol.">
        <title>First complete genome sequence of a species in the genus Microterricola, an extremophilic cold active enzyme producing bacterial strain ERGS5:02 isolated from Sikkim Himalaya.</title>
        <authorList>
            <person name="Himanshu"/>
            <person name="Swarnkar M.K."/>
            <person name="Singh D."/>
            <person name="Kumar R."/>
        </authorList>
    </citation>
    <scope>NUCLEOTIDE SEQUENCE [LARGE SCALE GENOMIC DNA]</scope>
    <source>
        <strain evidence="2 3">ERGS5:02</strain>
    </source>
</reference>
<proteinExistence type="predicted"/>
<accession>A0A0Y0MUG3</accession>
<dbReference type="EMBL" id="CP014145">
    <property type="protein sequence ID" value="AMB58177.1"/>
    <property type="molecule type" value="Genomic_DNA"/>
</dbReference>
<dbReference type="AlphaFoldDB" id="A0A0Y0MUG3"/>
<protein>
    <recommendedName>
        <fullName evidence="1">N-acetyltransferase domain-containing protein</fullName>
    </recommendedName>
</protein>
<dbReference type="SUPFAM" id="SSF55729">
    <property type="entry name" value="Acyl-CoA N-acyltransferases (Nat)"/>
    <property type="match status" value="2"/>
</dbReference>
<name>A0A0Y0MUG3_9MICO</name>
<dbReference type="InterPro" id="IPR016181">
    <property type="entry name" value="Acyl_CoA_acyltransferase"/>
</dbReference>
<sequence>MSDHTAQDGMPIEIREVPIPNHLGGVGGRSFELAIEFAGLIEAEAWGHRDAWLGPASALPEYGQSAFTRRVLLAAWQGGEVVGSARVRYELEDGDTTAFLWVATLPRLRGQGLGDRLLAAAEQIALDAGRTVLSSYTDHSAQSLAAAPEDAHRLAASAGAAVIPETDPRARFALRHGYTLAQLERVSVFERGHGEDGLPALQRELAEAAQHTGEQYELQSWGEETPEEHIDSFAAALGHMATDAPAADLVVGAERWNAERVREYEAEAAEAGRGLLRAVALDRSTGAVVAYTELELPAEHPTLAHQGDTLVLAEHRGHGLGQLLKTANLLSLAEVAPARRRVYTWNADENEHMLRINSGLGFEPVGYIASWQKVVEPPA</sequence>
<dbReference type="CDD" id="cd04301">
    <property type="entry name" value="NAT_SF"/>
    <property type="match status" value="1"/>
</dbReference>
<gene>
    <name evidence="2" type="ORF">AWU67_04130</name>
</gene>
<dbReference type="InterPro" id="IPR000182">
    <property type="entry name" value="GNAT_dom"/>
</dbReference>
<reference evidence="3" key="2">
    <citation type="submission" date="2016-01" db="EMBL/GenBank/DDBJ databases">
        <title>First complete genome sequence of a species in the genus Microterricola, an extremophilic cold active enzyme producing strain ERGS5:02 isolated from Sikkim Himalaya.</title>
        <authorList>
            <person name="Kumar R."/>
            <person name="Singh D."/>
            <person name="Swarnkar M.K."/>
        </authorList>
    </citation>
    <scope>NUCLEOTIDE SEQUENCE [LARGE SCALE GENOMIC DNA]</scope>
    <source>
        <strain evidence="3">ERGS5:02</strain>
    </source>
</reference>
<dbReference type="Pfam" id="PF00583">
    <property type="entry name" value="Acetyltransf_1"/>
    <property type="match status" value="1"/>
</dbReference>
<dbReference type="Gene3D" id="3.40.630.30">
    <property type="match status" value="1"/>
</dbReference>
<dbReference type="KEGG" id="mvd:AWU67_04130"/>
<dbReference type="GO" id="GO:0016747">
    <property type="term" value="F:acyltransferase activity, transferring groups other than amino-acyl groups"/>
    <property type="evidence" value="ECO:0007669"/>
    <property type="project" value="InterPro"/>
</dbReference>